<protein>
    <submittedName>
        <fullName evidence="11">Methyl-accepting chemotaxis protein signaling domain protein</fullName>
    </submittedName>
</protein>
<proteinExistence type="predicted"/>
<dbReference type="Pfam" id="PF00015">
    <property type="entry name" value="MCPsignal"/>
    <property type="match status" value="1"/>
</dbReference>
<evidence type="ECO:0000313" key="11">
    <source>
        <dbReference type="EMBL" id="EFZ35389.1"/>
    </source>
</evidence>
<comment type="caution">
    <text evidence="11">The sequence shown here is derived from an EMBL/GenBank/DDBJ whole genome shotgun (WGS) entry which is preliminary data.</text>
</comment>
<name>E7FND2_9LACO</name>
<organism evidence="11 12">
    <name type="scientific">Ligilactobacillus ruminis ATCC 25644</name>
    <dbReference type="NCBI Taxonomy" id="525362"/>
    <lineage>
        <taxon>Bacteria</taxon>
        <taxon>Bacillati</taxon>
        <taxon>Bacillota</taxon>
        <taxon>Bacilli</taxon>
        <taxon>Lactobacillales</taxon>
        <taxon>Lactobacillaceae</taxon>
        <taxon>Ligilactobacillus</taxon>
    </lineage>
</organism>
<keyword evidence="5 9" id="KW-1133">Transmembrane helix</keyword>
<dbReference type="GO" id="GO:0006935">
    <property type="term" value="P:chemotaxis"/>
    <property type="evidence" value="ECO:0007669"/>
    <property type="project" value="UniProtKB-KW"/>
</dbReference>
<feature type="domain" description="Methyl-accepting transducer" evidence="10">
    <location>
        <begin position="445"/>
        <end position="702"/>
    </location>
</feature>
<evidence type="ECO:0000256" key="7">
    <source>
        <dbReference type="ARBA" id="ARBA00023224"/>
    </source>
</evidence>
<evidence type="ECO:0000256" key="3">
    <source>
        <dbReference type="ARBA" id="ARBA00022500"/>
    </source>
</evidence>
<sequence>MKQTERKGLFMNHIQKKSKNKSIAHTLGKLLIFCSFIPVLIIFAVSYLTFSNVLITRNNTTKTSSVGIIQNESLKLNTQTASTLESVAKGTMLNGSKFDAVQIGGILKLVANSNKDIVGATFVDSKNHAISTTKSETYTNAKNTEWYKKAVNNEGKIIWTSPYLDDQTDSYVTSCAVAVRNQSNQLGVVSLEITYKNIEFVVKKMKVGNTGRVALVSKSARVLASRDTTSSDINKKIPTEINAFKRGNDVSNDSVFKTIKNAPTRQGYIRVSNGKAEYLSSTEENSGSILRLLNPNAKIADVYYDKGAKGSNSWAVAAVARNDLYRERYNLENWIIIMAFVIMFIIVVLSGFIKKALRSGTKHFVDVFASSAKGNLSLVPEDIGNDVSGAERFGRKLFVPAKDGNEFGQIVYAYNMMVKSMVELIHNVQKQSKNVAQMSDSLLELSKQTGKATEEVSQTITGIADVTSSQAEETQESVTKLKELSEIIDQLHTNVISMNEEAKQSSEINQENMNTMDKVNSSWSEELRSMEKLMHSVEEMNANVQDITKIINVINEISRQTNLLALNASIEAASAGEAGKGFSVVAAEIRKLAEQSAASTKEIEAIIADIQARSSSMVDQTNASLEGGQKQSKLIQKAIKSTMEVFKRNQSMADGISNVKQASGNIEKVQNKVLEGLENISASTQENAAGTEEVSANSEEVLATMDEFTQHVSDLRDISATLREETDKFKL</sequence>
<dbReference type="Proteomes" id="UP000004099">
    <property type="component" value="Unassembled WGS sequence"/>
</dbReference>
<dbReference type="InterPro" id="IPR004089">
    <property type="entry name" value="MCPsignal_dom"/>
</dbReference>
<accession>E7FND2</accession>
<dbReference type="Gene3D" id="1.10.287.950">
    <property type="entry name" value="Methyl-accepting chemotaxis protein"/>
    <property type="match status" value="1"/>
</dbReference>
<dbReference type="PANTHER" id="PTHR32089">
    <property type="entry name" value="METHYL-ACCEPTING CHEMOTAXIS PROTEIN MCPB"/>
    <property type="match status" value="1"/>
</dbReference>
<evidence type="ECO:0000256" key="4">
    <source>
        <dbReference type="ARBA" id="ARBA00022692"/>
    </source>
</evidence>
<evidence type="ECO:0000256" key="9">
    <source>
        <dbReference type="SAM" id="Phobius"/>
    </source>
</evidence>
<comment type="subcellular location">
    <subcellularLocation>
        <location evidence="1">Cell membrane</location>
        <topology evidence="1">Multi-pass membrane protein</topology>
    </subcellularLocation>
</comment>
<evidence type="ECO:0000259" key="10">
    <source>
        <dbReference type="PROSITE" id="PS50111"/>
    </source>
</evidence>
<dbReference type="EMBL" id="ACGS02000023">
    <property type="protein sequence ID" value="EFZ35389.1"/>
    <property type="molecule type" value="Genomic_DNA"/>
</dbReference>
<dbReference type="PROSITE" id="PS50111">
    <property type="entry name" value="CHEMOTAXIS_TRANSDUC_2"/>
    <property type="match status" value="1"/>
</dbReference>
<dbReference type="PANTHER" id="PTHR32089:SF112">
    <property type="entry name" value="LYSOZYME-LIKE PROTEIN-RELATED"/>
    <property type="match status" value="1"/>
</dbReference>
<evidence type="ECO:0000256" key="8">
    <source>
        <dbReference type="PROSITE-ProRule" id="PRU00284"/>
    </source>
</evidence>
<keyword evidence="3" id="KW-0145">Chemotaxis</keyword>
<dbReference type="SUPFAM" id="SSF58104">
    <property type="entry name" value="Methyl-accepting chemotaxis protein (MCP) signaling domain"/>
    <property type="match status" value="1"/>
</dbReference>
<dbReference type="CDD" id="cd12913">
    <property type="entry name" value="PDC1_MCP_like"/>
    <property type="match status" value="1"/>
</dbReference>
<reference evidence="11 12" key="1">
    <citation type="submission" date="2011-01" db="EMBL/GenBank/DDBJ databases">
        <authorList>
            <person name="Muzny D."/>
            <person name="Qin X."/>
            <person name="Buhay C."/>
            <person name="Dugan-Rocha S."/>
            <person name="Ding Y."/>
            <person name="Chen G."/>
            <person name="Hawes A."/>
            <person name="Holder M."/>
            <person name="Jhangiani S."/>
            <person name="Johnson A."/>
            <person name="Khan Z."/>
            <person name="Li Z."/>
            <person name="Liu W."/>
            <person name="Liu X."/>
            <person name="Perez L."/>
            <person name="Shen H."/>
            <person name="Wang Q."/>
            <person name="Watt J."/>
            <person name="Xi L."/>
            <person name="Xin Y."/>
            <person name="Zhou J."/>
            <person name="Deng J."/>
            <person name="Jiang H."/>
            <person name="Liu Y."/>
            <person name="Qu J."/>
            <person name="Song X.-Z."/>
            <person name="Zhang L."/>
            <person name="Villasana D."/>
            <person name="Johnson A."/>
            <person name="Liu J."/>
            <person name="Liyanage D."/>
            <person name="Lorensuhewa L."/>
            <person name="Robinson T."/>
            <person name="Song A."/>
            <person name="Song B.-B."/>
            <person name="Dinh H."/>
            <person name="Thornton R."/>
            <person name="Coyle M."/>
            <person name="Francisco L."/>
            <person name="Jackson L."/>
            <person name="Javaid M."/>
            <person name="Korchina V."/>
            <person name="Kovar C."/>
            <person name="Mata R."/>
            <person name="Mathew T."/>
            <person name="Ngo R."/>
            <person name="Nguyen L."/>
            <person name="Nguyen N."/>
            <person name="Okwuonu G."/>
            <person name="Ongeri F."/>
            <person name="Pham C."/>
            <person name="Simmons D."/>
            <person name="Wilczek-Boney K."/>
            <person name="Hale W."/>
            <person name="Jakkamsetti A."/>
            <person name="Pham P."/>
            <person name="Ruth R."/>
            <person name="San Lucas F."/>
            <person name="Warren J."/>
            <person name="Zhang J."/>
            <person name="Zhao Z."/>
            <person name="Zhou C."/>
            <person name="Zhu D."/>
            <person name="Lee S."/>
            <person name="Bess C."/>
            <person name="Blankenburg K."/>
            <person name="Forbes L."/>
            <person name="Fu Q."/>
            <person name="Gubbala S."/>
            <person name="Hirani K."/>
            <person name="Jayaseelan J.C."/>
            <person name="Lara F."/>
            <person name="Munidasa M."/>
            <person name="Palculict T."/>
            <person name="Patil S."/>
            <person name="Pu L.-L."/>
            <person name="Saada N."/>
            <person name="Tang L."/>
            <person name="Weissenberger G."/>
            <person name="Zhu Y."/>
            <person name="Hemphill L."/>
            <person name="Shang Y."/>
            <person name="Youmans B."/>
            <person name="Ayvaz T."/>
            <person name="Ross M."/>
            <person name="Santibanez J."/>
            <person name="Aqrawi P."/>
            <person name="Gross S."/>
            <person name="Joshi V."/>
            <person name="Fowler G."/>
            <person name="Nazareth L."/>
            <person name="Reid J."/>
            <person name="Worley K."/>
            <person name="Petrosino J."/>
            <person name="Highlander S."/>
            <person name="Gibbs R."/>
        </authorList>
    </citation>
    <scope>NUCLEOTIDE SEQUENCE [LARGE SCALE GENOMIC DNA]</scope>
    <source>
        <strain evidence="11 12">ATCC 25644</strain>
    </source>
</reference>
<evidence type="ECO:0000256" key="1">
    <source>
        <dbReference type="ARBA" id="ARBA00004651"/>
    </source>
</evidence>
<feature type="transmembrane region" description="Helical" evidence="9">
    <location>
        <begin position="27"/>
        <end position="50"/>
    </location>
</feature>
<dbReference type="InterPro" id="IPR033479">
    <property type="entry name" value="dCache_1"/>
</dbReference>
<evidence type="ECO:0000256" key="2">
    <source>
        <dbReference type="ARBA" id="ARBA00022475"/>
    </source>
</evidence>
<keyword evidence="6 9" id="KW-0472">Membrane</keyword>
<feature type="transmembrane region" description="Helical" evidence="9">
    <location>
        <begin position="334"/>
        <end position="353"/>
    </location>
</feature>
<dbReference type="SMART" id="SM00283">
    <property type="entry name" value="MA"/>
    <property type="match status" value="1"/>
</dbReference>
<evidence type="ECO:0000256" key="6">
    <source>
        <dbReference type="ARBA" id="ARBA00023136"/>
    </source>
</evidence>
<keyword evidence="7 8" id="KW-0807">Transducer</keyword>
<dbReference type="GO" id="GO:0005886">
    <property type="term" value="C:plasma membrane"/>
    <property type="evidence" value="ECO:0007669"/>
    <property type="project" value="UniProtKB-SubCell"/>
</dbReference>
<dbReference type="AlphaFoldDB" id="E7FND2"/>
<dbReference type="HOGENOM" id="CLU_000445_107_19_9"/>
<dbReference type="Gene3D" id="3.30.450.20">
    <property type="entry name" value="PAS domain"/>
    <property type="match status" value="1"/>
</dbReference>
<keyword evidence="4 9" id="KW-0812">Transmembrane</keyword>
<dbReference type="GO" id="GO:0007165">
    <property type="term" value="P:signal transduction"/>
    <property type="evidence" value="ECO:0007669"/>
    <property type="project" value="UniProtKB-KW"/>
</dbReference>
<gene>
    <name evidence="11" type="ORF">HMPREF0542_10409</name>
</gene>
<evidence type="ECO:0000313" key="12">
    <source>
        <dbReference type="Proteomes" id="UP000004099"/>
    </source>
</evidence>
<evidence type="ECO:0000256" key="5">
    <source>
        <dbReference type="ARBA" id="ARBA00022989"/>
    </source>
</evidence>
<dbReference type="Pfam" id="PF02743">
    <property type="entry name" value="dCache_1"/>
    <property type="match status" value="1"/>
</dbReference>
<keyword evidence="2" id="KW-1003">Cell membrane</keyword>